<protein>
    <recommendedName>
        <fullName evidence="2">Neuronal tyrosine-phosphorylated phosphoinositide-3-kinase adapter N-terminal domain-containing protein</fullName>
    </recommendedName>
</protein>
<proteinExistence type="predicted"/>
<dbReference type="Pfam" id="PF15439">
    <property type="entry name" value="NYAP_N"/>
    <property type="match status" value="1"/>
</dbReference>
<dbReference type="GO" id="GO:0043491">
    <property type="term" value="P:phosphatidylinositol 3-kinase/protein kinase B signal transduction"/>
    <property type="evidence" value="ECO:0007669"/>
    <property type="project" value="InterPro"/>
</dbReference>
<feature type="compositionally biased region" description="Low complexity" evidence="1">
    <location>
        <begin position="136"/>
        <end position="155"/>
    </location>
</feature>
<evidence type="ECO:0000313" key="3">
    <source>
        <dbReference type="EMBL" id="KAJ8275481.1"/>
    </source>
</evidence>
<dbReference type="PANTHER" id="PTHR22633:SF2">
    <property type="entry name" value="NEURONAL TYROSINE-PHOSPHORYLATED PHOSPHOINOSITIDE-3-KINASE ADAPTER 1"/>
    <property type="match status" value="1"/>
</dbReference>
<gene>
    <name evidence="3" type="ORF">COCON_G00072330</name>
</gene>
<dbReference type="OrthoDB" id="8793475at2759"/>
<sequence>MSSGPPQDVAVDHFLRDIERRGQQLHCAVIGREASRPRPAGMNLLHRKSRLEWQSRDSEPGKRGDSGTLGKGRDMASFRRHFRMGFLTMPVSQDLSPGPCGVAMAPRSQSCHAVGGGGACVLDNGDYPAPSPPGPSSCSSSSSACARCPRQAQTPPQHPPQHHP</sequence>
<accession>A0A9Q1I146</accession>
<comment type="caution">
    <text evidence="3">The sequence shown here is derived from an EMBL/GenBank/DDBJ whole genome shotgun (WGS) entry which is preliminary data.</text>
</comment>
<dbReference type="InterPro" id="IPR039482">
    <property type="entry name" value="NYAP_N"/>
</dbReference>
<feature type="region of interest" description="Disordered" evidence="1">
    <location>
        <begin position="122"/>
        <end position="164"/>
    </location>
</feature>
<evidence type="ECO:0000259" key="2">
    <source>
        <dbReference type="Pfam" id="PF15439"/>
    </source>
</evidence>
<dbReference type="AlphaFoldDB" id="A0A9Q1I146"/>
<dbReference type="Proteomes" id="UP001152803">
    <property type="component" value="Unassembled WGS sequence"/>
</dbReference>
<name>A0A9Q1I146_CONCO</name>
<reference evidence="3" key="1">
    <citation type="journal article" date="2023" name="Science">
        <title>Genome structures resolve the early diversification of teleost fishes.</title>
        <authorList>
            <person name="Parey E."/>
            <person name="Louis A."/>
            <person name="Montfort J."/>
            <person name="Bouchez O."/>
            <person name="Roques C."/>
            <person name="Iampietro C."/>
            <person name="Lluch J."/>
            <person name="Castinel A."/>
            <person name="Donnadieu C."/>
            <person name="Desvignes T."/>
            <person name="Floi Bucao C."/>
            <person name="Jouanno E."/>
            <person name="Wen M."/>
            <person name="Mejri S."/>
            <person name="Dirks R."/>
            <person name="Jansen H."/>
            <person name="Henkel C."/>
            <person name="Chen W.J."/>
            <person name="Zahm M."/>
            <person name="Cabau C."/>
            <person name="Klopp C."/>
            <person name="Thompson A.W."/>
            <person name="Robinson-Rechavi M."/>
            <person name="Braasch I."/>
            <person name="Lecointre G."/>
            <person name="Bobe J."/>
            <person name="Postlethwait J.H."/>
            <person name="Berthelot C."/>
            <person name="Roest Crollius H."/>
            <person name="Guiguen Y."/>
        </authorList>
    </citation>
    <scope>NUCLEOTIDE SEQUENCE</scope>
    <source>
        <strain evidence="3">Concon-B</strain>
    </source>
</reference>
<feature type="region of interest" description="Disordered" evidence="1">
    <location>
        <begin position="38"/>
        <end position="76"/>
    </location>
</feature>
<dbReference type="EMBL" id="JAFJMO010000005">
    <property type="protein sequence ID" value="KAJ8275481.1"/>
    <property type="molecule type" value="Genomic_DNA"/>
</dbReference>
<feature type="compositionally biased region" description="Basic and acidic residues" evidence="1">
    <location>
        <begin position="50"/>
        <end position="76"/>
    </location>
</feature>
<feature type="domain" description="Neuronal tyrosine-phosphorylated phosphoinositide-3-kinase adapter N-terminal" evidence="2">
    <location>
        <begin position="46"/>
        <end position="131"/>
    </location>
</feature>
<dbReference type="PANTHER" id="PTHR22633">
    <property type="entry name" value="NEURONAL TYROSINE-PHOSPHORYLATED PHOSPHOINOSITIDE-3-KINASE ADAPTER 2-RELATED"/>
    <property type="match status" value="1"/>
</dbReference>
<dbReference type="InterPro" id="IPR026722">
    <property type="entry name" value="NYAP1/NYAP2"/>
</dbReference>
<evidence type="ECO:0000313" key="4">
    <source>
        <dbReference type="Proteomes" id="UP001152803"/>
    </source>
</evidence>
<dbReference type="GO" id="GO:0048812">
    <property type="term" value="P:neuron projection morphogenesis"/>
    <property type="evidence" value="ECO:0007669"/>
    <property type="project" value="InterPro"/>
</dbReference>
<evidence type="ECO:0000256" key="1">
    <source>
        <dbReference type="SAM" id="MobiDB-lite"/>
    </source>
</evidence>
<keyword evidence="4" id="KW-1185">Reference proteome</keyword>
<organism evidence="3 4">
    <name type="scientific">Conger conger</name>
    <name type="common">Conger eel</name>
    <name type="synonym">Muraena conger</name>
    <dbReference type="NCBI Taxonomy" id="82655"/>
    <lineage>
        <taxon>Eukaryota</taxon>
        <taxon>Metazoa</taxon>
        <taxon>Chordata</taxon>
        <taxon>Craniata</taxon>
        <taxon>Vertebrata</taxon>
        <taxon>Euteleostomi</taxon>
        <taxon>Actinopterygii</taxon>
        <taxon>Neopterygii</taxon>
        <taxon>Teleostei</taxon>
        <taxon>Anguilliformes</taxon>
        <taxon>Congridae</taxon>
        <taxon>Conger</taxon>
    </lineage>
</organism>